<evidence type="ECO:0000313" key="3">
    <source>
        <dbReference type="Proteomes" id="UP001157006"/>
    </source>
</evidence>
<organism evidence="2 3">
    <name type="scientific">Vicia faba</name>
    <name type="common">Broad bean</name>
    <name type="synonym">Faba vulgaris</name>
    <dbReference type="NCBI Taxonomy" id="3906"/>
    <lineage>
        <taxon>Eukaryota</taxon>
        <taxon>Viridiplantae</taxon>
        <taxon>Streptophyta</taxon>
        <taxon>Embryophyta</taxon>
        <taxon>Tracheophyta</taxon>
        <taxon>Spermatophyta</taxon>
        <taxon>Magnoliopsida</taxon>
        <taxon>eudicotyledons</taxon>
        <taxon>Gunneridae</taxon>
        <taxon>Pentapetalae</taxon>
        <taxon>rosids</taxon>
        <taxon>fabids</taxon>
        <taxon>Fabales</taxon>
        <taxon>Fabaceae</taxon>
        <taxon>Papilionoideae</taxon>
        <taxon>50 kb inversion clade</taxon>
        <taxon>NPAAA clade</taxon>
        <taxon>Hologalegina</taxon>
        <taxon>IRL clade</taxon>
        <taxon>Fabeae</taxon>
        <taxon>Vicia</taxon>
    </lineage>
</organism>
<reference evidence="2 3" key="1">
    <citation type="submission" date="2023-01" db="EMBL/GenBank/DDBJ databases">
        <authorList>
            <person name="Kreplak J."/>
        </authorList>
    </citation>
    <scope>NUCLEOTIDE SEQUENCE [LARGE SCALE GENOMIC DNA]</scope>
</reference>
<name>A0AAV1A692_VICFA</name>
<accession>A0AAV1A692</accession>
<evidence type="ECO:0000313" key="2">
    <source>
        <dbReference type="EMBL" id="CAI8605133.1"/>
    </source>
</evidence>
<dbReference type="AlphaFoldDB" id="A0AAV1A692"/>
<dbReference type="Proteomes" id="UP001157006">
    <property type="component" value="Chromosome 3"/>
</dbReference>
<sequence>MKTMLRSPEMRFQKLRHEYTSSSSRFQIFRLLRRRDVAIDARGEKDGYGGENEIRAGKDEDSSTEFQRESQLLRGCYDVWISAYAETGMTTKSLKHGGLSWKTLKYEEIGFRMSVKV</sequence>
<protein>
    <submittedName>
        <fullName evidence="2">Uncharacterized protein</fullName>
    </submittedName>
</protein>
<keyword evidence="3" id="KW-1185">Reference proteome</keyword>
<feature type="compositionally biased region" description="Basic and acidic residues" evidence="1">
    <location>
        <begin position="43"/>
        <end position="61"/>
    </location>
</feature>
<evidence type="ECO:0000256" key="1">
    <source>
        <dbReference type="SAM" id="MobiDB-lite"/>
    </source>
</evidence>
<dbReference type="EMBL" id="OX451738">
    <property type="protein sequence ID" value="CAI8605133.1"/>
    <property type="molecule type" value="Genomic_DNA"/>
</dbReference>
<proteinExistence type="predicted"/>
<feature type="region of interest" description="Disordered" evidence="1">
    <location>
        <begin position="43"/>
        <end position="62"/>
    </location>
</feature>
<gene>
    <name evidence="2" type="ORF">VFH_III168080</name>
</gene>